<dbReference type="SUPFAM" id="SSF53756">
    <property type="entry name" value="UDP-Glycosyltransferase/glycogen phosphorylase"/>
    <property type="match status" value="1"/>
</dbReference>
<name>A0ABC8YTY0_9POAL</name>
<evidence type="ECO:0000256" key="2">
    <source>
        <dbReference type="ARBA" id="ARBA00022679"/>
    </source>
</evidence>
<gene>
    <name evidence="3" type="ORF">URODEC1_LOCUS37188</name>
</gene>
<dbReference type="PANTHER" id="PTHR11926:SF1320">
    <property type="entry name" value="GLYCOSYLTRANSFERASE"/>
    <property type="match status" value="1"/>
</dbReference>
<dbReference type="Proteomes" id="UP001497457">
    <property type="component" value="Chromosome 17b"/>
</dbReference>
<sequence>MTSQEAPPRAVLSASLPPQPHVLLVSAPLQGHVNPLLVLGRRLASRGLLVTITTAPDAGLKFDHNPHGAAADDGAGRGALRFEHLRGEGLWAPNDPRYRVADDVVRHLDDAAPAALIRRQAGAGRLVTCVVANAFAPWALRAAAAASVPGAMLWTQSCTVLLLYYHYFHSLAAFPSEDAGPDAPVDVPCLPALTAGDLPVLIHAPEDFVWRQALLSDIRSLRETASWVLVNTFDELEHTAIEALRAHLTVLPVGPLFETEKNDIGSGDECTAWLEAQAPRSVVFVAFGSLVKLSRDEMAEVAVGLASTGRPFLWVVRDDCRDDLLLLPADAAAAIATGGGDRGQGGAVVRAAARALARRRGCFVTHGGWNSTTEALAAGVPVVVYTVWSDQPTNAAFLVGACGVGVRLPTPATRGALRQCVEAIMRRQGAVEEGEEMRARAEEWKTKASAAVAGGGSSDRAIRDFVGAVLSDGADKRSACNCFCPRVVQK</sequence>
<evidence type="ECO:0000313" key="4">
    <source>
        <dbReference type="Proteomes" id="UP001497457"/>
    </source>
</evidence>
<organism evidence="3 4">
    <name type="scientific">Urochloa decumbens</name>
    <dbReference type="NCBI Taxonomy" id="240449"/>
    <lineage>
        <taxon>Eukaryota</taxon>
        <taxon>Viridiplantae</taxon>
        <taxon>Streptophyta</taxon>
        <taxon>Embryophyta</taxon>
        <taxon>Tracheophyta</taxon>
        <taxon>Spermatophyta</taxon>
        <taxon>Magnoliopsida</taxon>
        <taxon>Liliopsida</taxon>
        <taxon>Poales</taxon>
        <taxon>Poaceae</taxon>
        <taxon>PACMAD clade</taxon>
        <taxon>Panicoideae</taxon>
        <taxon>Panicodae</taxon>
        <taxon>Paniceae</taxon>
        <taxon>Melinidinae</taxon>
        <taxon>Urochloa</taxon>
    </lineage>
</organism>
<keyword evidence="2" id="KW-0808">Transferase</keyword>
<evidence type="ECO:0008006" key="5">
    <source>
        <dbReference type="Google" id="ProtNLM"/>
    </source>
</evidence>
<dbReference type="EMBL" id="OZ075127">
    <property type="protein sequence ID" value="CAL4948115.1"/>
    <property type="molecule type" value="Genomic_DNA"/>
</dbReference>
<evidence type="ECO:0000256" key="1">
    <source>
        <dbReference type="ARBA" id="ARBA00009995"/>
    </source>
</evidence>
<dbReference type="Gene3D" id="3.40.50.2000">
    <property type="entry name" value="Glycogen Phosphorylase B"/>
    <property type="match status" value="2"/>
</dbReference>
<proteinExistence type="inferred from homology"/>
<protein>
    <recommendedName>
        <fullName evidence="5">Glycosyltransferase</fullName>
    </recommendedName>
</protein>
<dbReference type="PANTHER" id="PTHR11926">
    <property type="entry name" value="GLUCOSYL/GLUCURONOSYL TRANSFERASES"/>
    <property type="match status" value="1"/>
</dbReference>
<dbReference type="AlphaFoldDB" id="A0ABC8YTY0"/>
<keyword evidence="4" id="KW-1185">Reference proteome</keyword>
<dbReference type="PROSITE" id="PS00360">
    <property type="entry name" value="RIBOSOMAL_S9"/>
    <property type="match status" value="1"/>
</dbReference>
<dbReference type="InterPro" id="IPR020574">
    <property type="entry name" value="Ribosomal_uS9_CS"/>
</dbReference>
<reference evidence="3 4" key="2">
    <citation type="submission" date="2024-10" db="EMBL/GenBank/DDBJ databases">
        <authorList>
            <person name="Ryan C."/>
        </authorList>
    </citation>
    <scope>NUCLEOTIDE SEQUENCE [LARGE SCALE GENOMIC DNA]</scope>
</reference>
<dbReference type="GO" id="GO:0016740">
    <property type="term" value="F:transferase activity"/>
    <property type="evidence" value="ECO:0007669"/>
    <property type="project" value="UniProtKB-KW"/>
</dbReference>
<reference evidence="4" key="1">
    <citation type="submission" date="2024-06" db="EMBL/GenBank/DDBJ databases">
        <authorList>
            <person name="Ryan C."/>
        </authorList>
    </citation>
    <scope>NUCLEOTIDE SEQUENCE [LARGE SCALE GENOMIC DNA]</scope>
</reference>
<dbReference type="Pfam" id="PF00201">
    <property type="entry name" value="UDPGT"/>
    <property type="match status" value="1"/>
</dbReference>
<comment type="similarity">
    <text evidence="1">Belongs to the UDP-glycosyltransferase family.</text>
</comment>
<dbReference type="CDD" id="cd03784">
    <property type="entry name" value="GT1_Gtf-like"/>
    <property type="match status" value="1"/>
</dbReference>
<accession>A0ABC8YTY0</accession>
<dbReference type="InterPro" id="IPR002213">
    <property type="entry name" value="UDP_glucos_trans"/>
</dbReference>
<evidence type="ECO:0000313" key="3">
    <source>
        <dbReference type="EMBL" id="CAL4948115.1"/>
    </source>
</evidence>